<comment type="caution">
    <text evidence="1">The sequence shown here is derived from an EMBL/GenBank/DDBJ whole genome shotgun (WGS) entry which is preliminary data.</text>
</comment>
<accession>A0AAD7S3Z4</accession>
<keyword evidence="2" id="KW-1185">Reference proteome</keyword>
<dbReference type="EMBL" id="JAINUG010000116">
    <property type="protein sequence ID" value="KAJ8395521.1"/>
    <property type="molecule type" value="Genomic_DNA"/>
</dbReference>
<evidence type="ECO:0000313" key="1">
    <source>
        <dbReference type="EMBL" id="KAJ8395521.1"/>
    </source>
</evidence>
<reference evidence="1" key="1">
    <citation type="journal article" date="2023" name="Science">
        <title>Genome structures resolve the early diversification of teleost fishes.</title>
        <authorList>
            <person name="Parey E."/>
            <person name="Louis A."/>
            <person name="Montfort J."/>
            <person name="Bouchez O."/>
            <person name="Roques C."/>
            <person name="Iampietro C."/>
            <person name="Lluch J."/>
            <person name="Castinel A."/>
            <person name="Donnadieu C."/>
            <person name="Desvignes T."/>
            <person name="Floi Bucao C."/>
            <person name="Jouanno E."/>
            <person name="Wen M."/>
            <person name="Mejri S."/>
            <person name="Dirks R."/>
            <person name="Jansen H."/>
            <person name="Henkel C."/>
            <person name="Chen W.J."/>
            <person name="Zahm M."/>
            <person name="Cabau C."/>
            <person name="Klopp C."/>
            <person name="Thompson A.W."/>
            <person name="Robinson-Rechavi M."/>
            <person name="Braasch I."/>
            <person name="Lecointre G."/>
            <person name="Bobe J."/>
            <person name="Postlethwait J.H."/>
            <person name="Berthelot C."/>
            <person name="Roest Crollius H."/>
            <person name="Guiguen Y."/>
        </authorList>
    </citation>
    <scope>NUCLEOTIDE SEQUENCE</scope>
    <source>
        <strain evidence="1">NC1722</strain>
    </source>
</reference>
<name>A0AAD7S3Z4_9TELE</name>
<proteinExistence type="predicted"/>
<protein>
    <submittedName>
        <fullName evidence="1">Uncharacterized protein</fullName>
    </submittedName>
</protein>
<dbReference type="Proteomes" id="UP001221898">
    <property type="component" value="Unassembled WGS sequence"/>
</dbReference>
<evidence type="ECO:0000313" key="2">
    <source>
        <dbReference type="Proteomes" id="UP001221898"/>
    </source>
</evidence>
<organism evidence="1 2">
    <name type="scientific">Aldrovandia affinis</name>
    <dbReference type="NCBI Taxonomy" id="143900"/>
    <lineage>
        <taxon>Eukaryota</taxon>
        <taxon>Metazoa</taxon>
        <taxon>Chordata</taxon>
        <taxon>Craniata</taxon>
        <taxon>Vertebrata</taxon>
        <taxon>Euteleostomi</taxon>
        <taxon>Actinopterygii</taxon>
        <taxon>Neopterygii</taxon>
        <taxon>Teleostei</taxon>
        <taxon>Notacanthiformes</taxon>
        <taxon>Halosauridae</taxon>
        <taxon>Aldrovandia</taxon>
    </lineage>
</organism>
<gene>
    <name evidence="1" type="ORF">AAFF_G00032550</name>
</gene>
<sequence length="119" mass="13094">MLCDKAAPRMRAGTLLPNRQEALAGVFRCARGSAGPPGERCCRWVEFRNIFHCLGGAVFPPSRSSRLRVGAVLVHRKALFSSARARAPWVLRERARWLSGRVSCALALALAPLLLLRCL</sequence>
<dbReference type="AlphaFoldDB" id="A0AAD7S3Z4"/>